<organism evidence="16 17">
    <name type="scientific">Candidatus Wolfebacteria bacterium CG_4_10_14_0_8_um_filter_39_64</name>
    <dbReference type="NCBI Taxonomy" id="1975063"/>
    <lineage>
        <taxon>Bacteria</taxon>
        <taxon>Candidatus Wolfeibacteriota</taxon>
    </lineage>
</organism>
<evidence type="ECO:0000256" key="13">
    <source>
        <dbReference type="PIRSR" id="PIRSR001492-3"/>
    </source>
</evidence>
<feature type="binding site" evidence="13">
    <location>
        <position position="429"/>
    </location>
    <ligand>
        <name>Mn(2+)</name>
        <dbReference type="ChEBI" id="CHEBI:29035"/>
        <label>2</label>
    </ligand>
</feature>
<feature type="binding site" evidence="12">
    <location>
        <position position="123"/>
    </location>
    <ligand>
        <name>substrate</name>
    </ligand>
</feature>
<dbReference type="Gene3D" id="3.40.720.10">
    <property type="entry name" value="Alkaline Phosphatase, subunit A"/>
    <property type="match status" value="1"/>
</dbReference>
<feature type="domain" description="BPG-independent PGAM N-terminal" evidence="15">
    <location>
        <begin position="82"/>
        <end position="283"/>
    </location>
</feature>
<dbReference type="UniPathway" id="UPA00109">
    <property type="reaction ID" value="UER00186"/>
</dbReference>
<evidence type="ECO:0000256" key="6">
    <source>
        <dbReference type="ARBA" id="ARBA00022723"/>
    </source>
</evidence>
<evidence type="ECO:0000256" key="2">
    <source>
        <dbReference type="ARBA" id="ARBA00001936"/>
    </source>
</evidence>
<reference evidence="17" key="1">
    <citation type="submission" date="2017-09" db="EMBL/GenBank/DDBJ databases">
        <title>Depth-based differentiation of microbial function through sediment-hosted aquifers and enrichment of novel symbionts in the deep terrestrial subsurface.</title>
        <authorList>
            <person name="Probst A.J."/>
            <person name="Ladd B."/>
            <person name="Jarett J.K."/>
            <person name="Geller-Mcgrath D.E."/>
            <person name="Sieber C.M.K."/>
            <person name="Emerson J.B."/>
            <person name="Anantharaman K."/>
            <person name="Thomas B.C."/>
            <person name="Malmstrom R."/>
            <person name="Stieglmeier M."/>
            <person name="Klingl A."/>
            <person name="Woyke T."/>
            <person name="Ryan C.M."/>
            <person name="Banfield J.F."/>
        </authorList>
    </citation>
    <scope>NUCLEOTIDE SEQUENCE [LARGE SCALE GENOMIC DNA]</scope>
</reference>
<feature type="active site" description="Phosphoserine intermediate" evidence="11">
    <location>
        <position position="62"/>
    </location>
</feature>
<feature type="binding site" evidence="13">
    <location>
        <position position="447"/>
    </location>
    <ligand>
        <name>Mn(2+)</name>
        <dbReference type="ChEBI" id="CHEBI:29035"/>
        <label>1</label>
    </ligand>
</feature>
<comment type="similarity">
    <text evidence="5">Belongs to the BPG-independent phosphoglycerate mutase family.</text>
</comment>
<comment type="function">
    <text evidence="3">Catalyzes the interconversion of 2-phosphoglycerate and 3-phosphoglycerate.</text>
</comment>
<dbReference type="PANTHER" id="PTHR31637:SF0">
    <property type="entry name" value="2,3-BISPHOSPHOGLYCERATE-INDEPENDENT PHOSPHOGLYCERATE MUTASE"/>
    <property type="match status" value="1"/>
</dbReference>
<name>A0A2M7Q6K6_9BACT</name>
<keyword evidence="9" id="KW-0413">Isomerase</keyword>
<evidence type="ECO:0000256" key="8">
    <source>
        <dbReference type="ARBA" id="ARBA00023211"/>
    </source>
</evidence>
<dbReference type="Proteomes" id="UP000228730">
    <property type="component" value="Unassembled WGS sequence"/>
</dbReference>
<evidence type="ECO:0000256" key="9">
    <source>
        <dbReference type="ARBA" id="ARBA00023235"/>
    </source>
</evidence>
<evidence type="ECO:0000256" key="12">
    <source>
        <dbReference type="PIRSR" id="PIRSR001492-2"/>
    </source>
</evidence>
<dbReference type="PANTHER" id="PTHR31637">
    <property type="entry name" value="2,3-BISPHOSPHOGLYCERATE-INDEPENDENT PHOSPHOGLYCERATE MUTASE"/>
    <property type="match status" value="1"/>
</dbReference>
<comment type="catalytic activity">
    <reaction evidence="1">
        <text>(2R)-2-phosphoglycerate = (2R)-3-phosphoglycerate</text>
        <dbReference type="Rhea" id="RHEA:15901"/>
        <dbReference type="ChEBI" id="CHEBI:58272"/>
        <dbReference type="ChEBI" id="CHEBI:58289"/>
        <dbReference type="EC" id="5.4.2.12"/>
    </reaction>
</comment>
<keyword evidence="8 13" id="KW-0464">Manganese</keyword>
<dbReference type="NCBIfam" id="TIGR01307">
    <property type="entry name" value="pgm_bpd_ind"/>
    <property type="match status" value="1"/>
</dbReference>
<dbReference type="FunFam" id="3.40.1450.10:FF:000002">
    <property type="entry name" value="2,3-bisphosphoglycerate-independent phosphoglycerate mutase"/>
    <property type="match status" value="1"/>
</dbReference>
<dbReference type="Pfam" id="PF01676">
    <property type="entry name" value="Metalloenzyme"/>
    <property type="match status" value="1"/>
</dbReference>
<dbReference type="InterPro" id="IPR011258">
    <property type="entry name" value="BPG-indep_PGM_N"/>
</dbReference>
<feature type="binding site" evidence="13">
    <location>
        <position position="62"/>
    </location>
    <ligand>
        <name>Mn(2+)</name>
        <dbReference type="ChEBI" id="CHEBI:29035"/>
        <label>2</label>
    </ligand>
</feature>
<feature type="binding site" evidence="12">
    <location>
        <begin position="153"/>
        <end position="154"/>
    </location>
    <ligand>
        <name>substrate</name>
    </ligand>
</feature>
<dbReference type="CDD" id="cd16010">
    <property type="entry name" value="iPGM"/>
    <property type="match status" value="1"/>
</dbReference>
<dbReference type="InterPro" id="IPR005995">
    <property type="entry name" value="Pgm_bpd_ind"/>
</dbReference>
<dbReference type="GO" id="GO:0004619">
    <property type="term" value="F:phosphoglycerate mutase activity"/>
    <property type="evidence" value="ECO:0007669"/>
    <property type="project" value="UniProtKB-UniRule"/>
</dbReference>
<sequence length="469" mass="52769">MSKRTIILVILDGWGIGEPDESNPIHVVNPSNINYLKANFPAGVLQASGISVGLPWGEEGNSEVGHLNLGAGKIIYQYYPRITLAIRDNSFFKSQALKAAFEHAQKNNSAVNLIGLLSEGNVHSSFEHLIALIQFAEKEKISKLNLHLFTDGRDSPPNSALGLLSRLPKQAKLASLSGRFYAMDREDHWDRTQKVYSVLTGEGPITKDIEAHIKKTYERKLSDEFIEPALAGSGIKDNDALIFFNFREDRIRQLAAAFIDKQFKNFPVKSFNNLYIATMTQYNDEFKVPVAFPPEKIETCLGKVLSDKGKTQLRIAETQKYPHITYFFNGTREEPFKNEYRILIPSRSIIRQDEHPEMMANEVTTRAVESISEGVFDFILINYANPDIIAHTGNYEACLQAVKIIDEQIDKLIKATLECNAILIITSDHGNIEKLFNPLTGLPETQHDPSPVPVYLVAKEFMRSRTEAE</sequence>
<gene>
    <name evidence="16" type="ORF">COY97_00845</name>
</gene>
<dbReference type="AlphaFoldDB" id="A0A2M7Q6K6"/>
<evidence type="ECO:0000256" key="11">
    <source>
        <dbReference type="PIRSR" id="PIRSR001492-1"/>
    </source>
</evidence>
<dbReference type="GO" id="GO:0030145">
    <property type="term" value="F:manganese ion binding"/>
    <property type="evidence" value="ECO:0007669"/>
    <property type="project" value="InterPro"/>
</dbReference>
<evidence type="ECO:0000256" key="5">
    <source>
        <dbReference type="ARBA" id="ARBA00008819"/>
    </source>
</evidence>
<dbReference type="HAMAP" id="MF_01038">
    <property type="entry name" value="GpmI"/>
    <property type="match status" value="1"/>
</dbReference>
<feature type="binding site" evidence="12">
    <location>
        <position position="320"/>
    </location>
    <ligand>
        <name>substrate</name>
    </ligand>
</feature>
<feature type="binding site" evidence="12">
    <location>
        <position position="179"/>
    </location>
    <ligand>
        <name>substrate</name>
    </ligand>
</feature>
<feature type="domain" description="Metalloenzyme" evidence="14">
    <location>
        <begin position="5"/>
        <end position="462"/>
    </location>
</feature>
<dbReference type="GO" id="GO:0006096">
    <property type="term" value="P:glycolytic process"/>
    <property type="evidence" value="ECO:0007669"/>
    <property type="project" value="UniProtKB-UniRule"/>
</dbReference>
<keyword evidence="6 13" id="KW-0479">Metal-binding</keyword>
<comment type="pathway">
    <text evidence="4">Carbohydrate degradation; glycolysis; pyruvate from D-glyceraldehyde 3-phosphate: step 3/5.</text>
</comment>
<dbReference type="InterPro" id="IPR006124">
    <property type="entry name" value="Metalloenzyme"/>
</dbReference>
<proteinExistence type="inferred from homology"/>
<dbReference type="GO" id="GO:0005829">
    <property type="term" value="C:cytosol"/>
    <property type="evidence" value="ECO:0007669"/>
    <property type="project" value="TreeGrafter"/>
</dbReference>
<dbReference type="Gene3D" id="3.40.1450.10">
    <property type="entry name" value="BPG-independent phosphoglycerate mutase, domain B"/>
    <property type="match status" value="1"/>
</dbReference>
<evidence type="ECO:0000259" key="15">
    <source>
        <dbReference type="Pfam" id="PF06415"/>
    </source>
</evidence>
<evidence type="ECO:0000256" key="7">
    <source>
        <dbReference type="ARBA" id="ARBA00023152"/>
    </source>
</evidence>
<dbReference type="EMBL" id="PFKY01000032">
    <property type="protein sequence ID" value="PIY59071.1"/>
    <property type="molecule type" value="Genomic_DNA"/>
</dbReference>
<feature type="binding site" evidence="13">
    <location>
        <position position="391"/>
    </location>
    <ligand>
        <name>Mn(2+)</name>
        <dbReference type="ChEBI" id="CHEBI:29035"/>
        <label>1</label>
    </ligand>
</feature>
<keyword evidence="7" id="KW-0324">Glycolysis</keyword>
<evidence type="ECO:0000256" key="1">
    <source>
        <dbReference type="ARBA" id="ARBA00000370"/>
    </source>
</evidence>
<evidence type="ECO:0000313" key="16">
    <source>
        <dbReference type="EMBL" id="PIY59071.1"/>
    </source>
</evidence>
<dbReference type="InterPro" id="IPR017850">
    <property type="entry name" value="Alkaline_phosphatase_core_sf"/>
</dbReference>
<evidence type="ECO:0000256" key="4">
    <source>
        <dbReference type="ARBA" id="ARBA00004798"/>
    </source>
</evidence>
<dbReference type="SUPFAM" id="SSF53649">
    <property type="entry name" value="Alkaline phosphatase-like"/>
    <property type="match status" value="1"/>
</dbReference>
<dbReference type="SUPFAM" id="SSF64158">
    <property type="entry name" value="2,3-Bisphosphoglycerate-independent phosphoglycerate mutase, substrate-binding domain"/>
    <property type="match status" value="1"/>
</dbReference>
<comment type="cofactor">
    <cofactor evidence="2">
        <name>Mn(2+)</name>
        <dbReference type="ChEBI" id="CHEBI:29035"/>
    </cofactor>
</comment>
<evidence type="ECO:0000259" key="14">
    <source>
        <dbReference type="Pfam" id="PF01676"/>
    </source>
</evidence>
<feature type="binding site" evidence="13">
    <location>
        <position position="387"/>
    </location>
    <ligand>
        <name>Mn(2+)</name>
        <dbReference type="ChEBI" id="CHEBI:29035"/>
        <label>1</label>
    </ligand>
</feature>
<dbReference type="PIRSF" id="PIRSF001492">
    <property type="entry name" value="IPGAM"/>
    <property type="match status" value="1"/>
</dbReference>
<evidence type="ECO:0000313" key="17">
    <source>
        <dbReference type="Proteomes" id="UP000228730"/>
    </source>
</evidence>
<accession>A0A2M7Q6K6</accession>
<evidence type="ECO:0000256" key="10">
    <source>
        <dbReference type="NCBIfam" id="TIGR01307"/>
    </source>
</evidence>
<dbReference type="InterPro" id="IPR036646">
    <property type="entry name" value="PGAM_B_sf"/>
</dbReference>
<dbReference type="GO" id="GO:0006007">
    <property type="term" value="P:glucose catabolic process"/>
    <property type="evidence" value="ECO:0007669"/>
    <property type="project" value="InterPro"/>
</dbReference>
<evidence type="ECO:0000256" key="3">
    <source>
        <dbReference type="ARBA" id="ARBA00002315"/>
    </source>
</evidence>
<feature type="binding site" evidence="13">
    <location>
        <position position="428"/>
    </location>
    <ligand>
        <name>Mn(2+)</name>
        <dbReference type="ChEBI" id="CHEBI:29035"/>
        <label>2</label>
    </ligand>
</feature>
<dbReference type="EC" id="5.4.2.12" evidence="10"/>
<feature type="non-terminal residue" evidence="16">
    <location>
        <position position="469"/>
    </location>
</feature>
<protein>
    <recommendedName>
        <fullName evidence="10">2,3-bisphosphoglycerate-independent phosphoglycerate mutase</fullName>
        <ecNumber evidence="10">5.4.2.12</ecNumber>
    </recommendedName>
</protein>
<dbReference type="Pfam" id="PF06415">
    <property type="entry name" value="iPGM_N"/>
    <property type="match status" value="1"/>
</dbReference>
<comment type="caution">
    <text evidence="16">The sequence shown here is derived from an EMBL/GenBank/DDBJ whole genome shotgun (WGS) entry which is preliminary data.</text>
</comment>
<feature type="binding site" evidence="12">
    <location>
        <position position="185"/>
    </location>
    <ligand>
        <name>substrate</name>
    </ligand>
</feature>
<feature type="binding site" evidence="13">
    <location>
        <position position="12"/>
    </location>
    <ligand>
        <name>Mn(2+)</name>
        <dbReference type="ChEBI" id="CHEBI:29035"/>
        <label>2</label>
    </ligand>
</feature>
<feature type="binding site" evidence="12">
    <location>
        <begin position="247"/>
        <end position="250"/>
    </location>
    <ligand>
        <name>substrate</name>
    </ligand>
</feature>